<evidence type="ECO:0000313" key="2">
    <source>
        <dbReference type="Proteomes" id="UP001054945"/>
    </source>
</evidence>
<comment type="caution">
    <text evidence="1">The sequence shown here is derived from an EMBL/GenBank/DDBJ whole genome shotgun (WGS) entry which is preliminary data.</text>
</comment>
<accession>A0AAV4NYT3</accession>
<sequence>MRETITRASQGKNDVMDCNCWYHRFNVFPETADVSRRNCLTAIQIHQRQCIFSALKIKRRANPSWCVLNFFFHNSTKTKQVHLFFYCETIAIFGEGITEIHQCGSFAEHHQIQGYFSLMDKMEFGVIPLF</sequence>
<dbReference type="EMBL" id="BPLR01021441">
    <property type="protein sequence ID" value="GIX89569.1"/>
    <property type="molecule type" value="Genomic_DNA"/>
</dbReference>
<proteinExistence type="predicted"/>
<protein>
    <submittedName>
        <fullName evidence="1">Uncharacterized protein</fullName>
    </submittedName>
</protein>
<organism evidence="1 2">
    <name type="scientific">Caerostris extrusa</name>
    <name type="common">Bark spider</name>
    <name type="synonym">Caerostris bankana</name>
    <dbReference type="NCBI Taxonomy" id="172846"/>
    <lineage>
        <taxon>Eukaryota</taxon>
        <taxon>Metazoa</taxon>
        <taxon>Ecdysozoa</taxon>
        <taxon>Arthropoda</taxon>
        <taxon>Chelicerata</taxon>
        <taxon>Arachnida</taxon>
        <taxon>Araneae</taxon>
        <taxon>Araneomorphae</taxon>
        <taxon>Entelegynae</taxon>
        <taxon>Araneoidea</taxon>
        <taxon>Araneidae</taxon>
        <taxon>Caerostris</taxon>
    </lineage>
</organism>
<reference evidence="1 2" key="1">
    <citation type="submission" date="2021-06" db="EMBL/GenBank/DDBJ databases">
        <title>Caerostris extrusa draft genome.</title>
        <authorList>
            <person name="Kono N."/>
            <person name="Arakawa K."/>
        </authorList>
    </citation>
    <scope>NUCLEOTIDE SEQUENCE [LARGE SCALE GENOMIC DNA]</scope>
</reference>
<name>A0AAV4NYT3_CAEEX</name>
<gene>
    <name evidence="1" type="ORF">CEXT_468591</name>
</gene>
<keyword evidence="2" id="KW-1185">Reference proteome</keyword>
<dbReference type="AlphaFoldDB" id="A0AAV4NYT3"/>
<evidence type="ECO:0000313" key="1">
    <source>
        <dbReference type="EMBL" id="GIX89569.1"/>
    </source>
</evidence>
<dbReference type="Proteomes" id="UP001054945">
    <property type="component" value="Unassembled WGS sequence"/>
</dbReference>